<organism evidence="2 3">
    <name type="scientific">Ciceribacter ferrooxidans</name>
    <dbReference type="NCBI Taxonomy" id="2509717"/>
    <lineage>
        <taxon>Bacteria</taxon>
        <taxon>Pseudomonadati</taxon>
        <taxon>Pseudomonadota</taxon>
        <taxon>Alphaproteobacteria</taxon>
        <taxon>Hyphomicrobiales</taxon>
        <taxon>Rhizobiaceae</taxon>
        <taxon>Ciceribacter</taxon>
    </lineage>
</organism>
<feature type="region of interest" description="Disordered" evidence="1">
    <location>
        <begin position="40"/>
        <end position="72"/>
    </location>
</feature>
<dbReference type="RefSeq" id="WP_129333427.1">
    <property type="nucleotide sequence ID" value="NZ_SDVB01000253.1"/>
</dbReference>
<keyword evidence="3" id="KW-1185">Reference proteome</keyword>
<dbReference type="OrthoDB" id="8396541at2"/>
<name>A0A4Q2SVG6_9HYPH</name>
<gene>
    <name evidence="2" type="ORF">EUU22_18335</name>
</gene>
<comment type="caution">
    <text evidence="2">The sequence shown here is derived from an EMBL/GenBank/DDBJ whole genome shotgun (WGS) entry which is preliminary data.</text>
</comment>
<evidence type="ECO:0000313" key="3">
    <source>
        <dbReference type="Proteomes" id="UP000291088"/>
    </source>
</evidence>
<reference evidence="2 3" key="1">
    <citation type="submission" date="2019-01" db="EMBL/GenBank/DDBJ databases">
        <authorList>
            <person name="Deng T."/>
        </authorList>
    </citation>
    <scope>NUCLEOTIDE SEQUENCE [LARGE SCALE GENOMIC DNA]</scope>
    <source>
        <strain evidence="2 3">F8825</strain>
    </source>
</reference>
<dbReference type="Proteomes" id="UP000291088">
    <property type="component" value="Unassembled WGS sequence"/>
</dbReference>
<evidence type="ECO:0000313" key="2">
    <source>
        <dbReference type="EMBL" id="RYC10035.1"/>
    </source>
</evidence>
<dbReference type="AlphaFoldDB" id="A0A4Q2SVG6"/>
<protein>
    <submittedName>
        <fullName evidence="2">Uncharacterized protein</fullName>
    </submittedName>
</protein>
<proteinExistence type="predicted"/>
<evidence type="ECO:0000256" key="1">
    <source>
        <dbReference type="SAM" id="MobiDB-lite"/>
    </source>
</evidence>
<sequence length="72" mass="7904">MSRGAFRQADMERIIRAARNQGAAVQIDIRSLVVTLIPSARRRDDETDAEENAGVLPPGALAPDGKENWDED</sequence>
<dbReference type="EMBL" id="SDVB01000253">
    <property type="protein sequence ID" value="RYC10035.1"/>
    <property type="molecule type" value="Genomic_DNA"/>
</dbReference>
<accession>A0A4Q2SVG6</accession>